<comment type="catalytic activity">
    <reaction evidence="6">
        <text>uridine + phosphate = alpha-D-ribose 1-phosphate + uracil</text>
        <dbReference type="Rhea" id="RHEA:24388"/>
        <dbReference type="ChEBI" id="CHEBI:16704"/>
        <dbReference type="ChEBI" id="CHEBI:17568"/>
        <dbReference type="ChEBI" id="CHEBI:43474"/>
        <dbReference type="ChEBI" id="CHEBI:57720"/>
        <dbReference type="EC" id="2.4.2.3"/>
    </reaction>
</comment>
<dbReference type="PROSITE" id="PS01232">
    <property type="entry name" value="PNP_UDP_1"/>
    <property type="match status" value="1"/>
</dbReference>
<dbReference type="SUPFAM" id="SSF53167">
    <property type="entry name" value="Purine and uridine phosphorylases"/>
    <property type="match status" value="1"/>
</dbReference>
<dbReference type="HAMAP" id="MF_01627">
    <property type="entry name" value="Pur_nucleosid_phosp"/>
    <property type="match status" value="1"/>
</dbReference>
<evidence type="ECO:0000256" key="2">
    <source>
        <dbReference type="ARBA" id="ARBA00011888"/>
    </source>
</evidence>
<gene>
    <name evidence="8" type="primary">deoD</name>
    <name evidence="8" type="ORF">JMN32_19500</name>
</gene>
<proteinExistence type="inferred from homology"/>
<dbReference type="InterPro" id="IPR004402">
    <property type="entry name" value="DeoD-type"/>
</dbReference>
<dbReference type="GO" id="GO:0006152">
    <property type="term" value="P:purine nucleoside catabolic process"/>
    <property type="evidence" value="ECO:0007669"/>
    <property type="project" value="TreeGrafter"/>
</dbReference>
<organism evidence="8 9">
    <name type="scientific">Fulvivirga marina</name>
    <dbReference type="NCBI Taxonomy" id="2494733"/>
    <lineage>
        <taxon>Bacteria</taxon>
        <taxon>Pseudomonadati</taxon>
        <taxon>Bacteroidota</taxon>
        <taxon>Cytophagia</taxon>
        <taxon>Cytophagales</taxon>
        <taxon>Fulvivirgaceae</taxon>
        <taxon>Fulvivirga</taxon>
    </lineage>
</organism>
<dbReference type="CDD" id="cd09006">
    <property type="entry name" value="PNP_EcPNPI-like"/>
    <property type="match status" value="1"/>
</dbReference>
<sequence>MSIHIGAKKGDIAETVLLTGDPLRAKFIAENMLENISCYSQVRNMLGFTGFYQGQRVSVQGTGMGQPSLAIYTHELVQNYGAKKLIRVGTCGALMPEIELGEIIIAQGASTDSNANRMLFDGLDFAPLADFNMLMKAWEVANKRSVKVRVGNVFSTDLFYFKNDPERWKIWTEHQMLCADMETSMLYTMAAGANVKALSILTVSDNIITGAFGSSEDREKPILDTVEIALSC</sequence>
<dbReference type="Pfam" id="PF01048">
    <property type="entry name" value="PNP_UDP_1"/>
    <property type="match status" value="1"/>
</dbReference>
<dbReference type="EMBL" id="JAEUGD010000064">
    <property type="protein sequence ID" value="MBL6448505.1"/>
    <property type="molecule type" value="Genomic_DNA"/>
</dbReference>
<comment type="caution">
    <text evidence="8">The sequence shown here is derived from an EMBL/GenBank/DDBJ whole genome shotgun (WGS) entry which is preliminary data.</text>
</comment>
<evidence type="ECO:0000256" key="3">
    <source>
        <dbReference type="ARBA" id="ARBA00021980"/>
    </source>
</evidence>
<reference evidence="8" key="1">
    <citation type="submission" date="2021-01" db="EMBL/GenBank/DDBJ databases">
        <title>Fulvivirga kasyanovii gen. nov., sp nov., a novel member of the phylum Bacteroidetes isolated from seawater in a mussel farm.</title>
        <authorList>
            <person name="Zhao L.-H."/>
            <person name="Wang Z.-J."/>
        </authorList>
    </citation>
    <scope>NUCLEOTIDE SEQUENCE</scope>
    <source>
        <strain evidence="8">29W222</strain>
    </source>
</reference>
<dbReference type="NCBIfam" id="NF004489">
    <property type="entry name" value="PRK05819.1"/>
    <property type="match status" value="1"/>
</dbReference>
<keyword evidence="4 8" id="KW-0328">Glycosyltransferase</keyword>
<dbReference type="InterPro" id="IPR000845">
    <property type="entry name" value="Nucleoside_phosphorylase_d"/>
</dbReference>
<dbReference type="RefSeq" id="WP_202858041.1">
    <property type="nucleotide sequence ID" value="NZ_JAEUGD010000064.1"/>
</dbReference>
<feature type="domain" description="Nucleoside phosphorylase" evidence="7">
    <location>
        <begin position="16"/>
        <end position="207"/>
    </location>
</feature>
<dbReference type="EC" id="2.4.2.3" evidence="2"/>
<dbReference type="GO" id="GO:0004850">
    <property type="term" value="F:uridine phosphorylase activity"/>
    <property type="evidence" value="ECO:0007669"/>
    <property type="project" value="UniProtKB-EC"/>
</dbReference>
<dbReference type="GO" id="GO:0004731">
    <property type="term" value="F:purine-nucleoside phosphorylase activity"/>
    <property type="evidence" value="ECO:0007669"/>
    <property type="project" value="InterPro"/>
</dbReference>
<dbReference type="PANTHER" id="PTHR43691:SF11">
    <property type="entry name" value="FI09636P-RELATED"/>
    <property type="match status" value="1"/>
</dbReference>
<evidence type="ECO:0000313" key="9">
    <source>
        <dbReference type="Proteomes" id="UP000614216"/>
    </source>
</evidence>
<protein>
    <recommendedName>
        <fullName evidence="3">Uridine phosphorylase</fullName>
        <ecNumber evidence="2">2.4.2.3</ecNumber>
    </recommendedName>
</protein>
<comment type="similarity">
    <text evidence="1">Belongs to the PNP/UDP phosphorylase family.</text>
</comment>
<evidence type="ECO:0000256" key="1">
    <source>
        <dbReference type="ARBA" id="ARBA00010456"/>
    </source>
</evidence>
<dbReference type="InterPro" id="IPR018016">
    <property type="entry name" value="Nucleoside_phosphorylase_CS"/>
</dbReference>
<evidence type="ECO:0000259" key="7">
    <source>
        <dbReference type="Pfam" id="PF01048"/>
    </source>
</evidence>
<keyword evidence="9" id="KW-1185">Reference proteome</keyword>
<evidence type="ECO:0000256" key="4">
    <source>
        <dbReference type="ARBA" id="ARBA00022676"/>
    </source>
</evidence>
<dbReference type="Proteomes" id="UP000614216">
    <property type="component" value="Unassembled WGS sequence"/>
</dbReference>
<evidence type="ECO:0000256" key="5">
    <source>
        <dbReference type="ARBA" id="ARBA00022679"/>
    </source>
</evidence>
<dbReference type="GO" id="GO:0005829">
    <property type="term" value="C:cytosol"/>
    <property type="evidence" value="ECO:0007669"/>
    <property type="project" value="TreeGrafter"/>
</dbReference>
<dbReference type="Gene3D" id="3.40.50.1580">
    <property type="entry name" value="Nucleoside phosphorylase domain"/>
    <property type="match status" value="1"/>
</dbReference>
<keyword evidence="5 8" id="KW-0808">Transferase</keyword>
<dbReference type="AlphaFoldDB" id="A0A937KFP6"/>
<dbReference type="InterPro" id="IPR035994">
    <property type="entry name" value="Nucleoside_phosphorylase_sf"/>
</dbReference>
<accession>A0A937KFP6</accession>
<evidence type="ECO:0000256" key="6">
    <source>
        <dbReference type="ARBA" id="ARBA00048447"/>
    </source>
</evidence>
<dbReference type="PANTHER" id="PTHR43691">
    <property type="entry name" value="URIDINE PHOSPHORYLASE"/>
    <property type="match status" value="1"/>
</dbReference>
<name>A0A937KFP6_9BACT</name>
<evidence type="ECO:0000313" key="8">
    <source>
        <dbReference type="EMBL" id="MBL6448505.1"/>
    </source>
</evidence>
<dbReference type="NCBIfam" id="TIGR00107">
    <property type="entry name" value="deoD"/>
    <property type="match status" value="1"/>
</dbReference>